<evidence type="ECO:0000259" key="1">
    <source>
        <dbReference type="Pfam" id="PF16064"/>
    </source>
</evidence>
<gene>
    <name evidence="2" type="ORF">OUZ56_016617</name>
</gene>
<sequence>MPLRKITDHTRPTQNHNLKSLESVPLPNKVEDGVMKMFFKQVEQVELDENPLTSVDDYISFNAEVSSNAGKCNALVKFVKSIGGANGRDAFKRAWSFVTTIDCRAYCNWLGIKKGANQKYGLKGTAIVKAVLGGIKLKASTKDITLQEFEISTMSFFIRAPDLIKKEKKRLL</sequence>
<dbReference type="Proteomes" id="UP001234178">
    <property type="component" value="Unassembled WGS sequence"/>
</dbReference>
<dbReference type="PANTHER" id="PTHR34153:SF2">
    <property type="entry name" value="SI:CH211-262H13.3-RELATED"/>
    <property type="match status" value="1"/>
</dbReference>
<dbReference type="InterPro" id="IPR032071">
    <property type="entry name" value="DUF4806"/>
</dbReference>
<evidence type="ECO:0000313" key="3">
    <source>
        <dbReference type="Proteomes" id="UP001234178"/>
    </source>
</evidence>
<dbReference type="Pfam" id="PF16064">
    <property type="entry name" value="DUF4806"/>
    <property type="match status" value="1"/>
</dbReference>
<comment type="caution">
    <text evidence="2">The sequence shown here is derived from an EMBL/GenBank/DDBJ whole genome shotgun (WGS) entry which is preliminary data.</text>
</comment>
<accession>A0ABR0AR63</accession>
<dbReference type="EMBL" id="JAOYFB010000038">
    <property type="protein sequence ID" value="KAK4027575.1"/>
    <property type="molecule type" value="Genomic_DNA"/>
</dbReference>
<protein>
    <recommendedName>
        <fullName evidence="1">DUF4806 domain-containing protein</fullName>
    </recommendedName>
</protein>
<dbReference type="PANTHER" id="PTHR34153">
    <property type="entry name" value="SI:CH211-262H13.3-RELATED-RELATED"/>
    <property type="match status" value="1"/>
</dbReference>
<name>A0ABR0AR63_9CRUS</name>
<evidence type="ECO:0000313" key="2">
    <source>
        <dbReference type="EMBL" id="KAK4027575.1"/>
    </source>
</evidence>
<organism evidence="2 3">
    <name type="scientific">Daphnia magna</name>
    <dbReference type="NCBI Taxonomy" id="35525"/>
    <lineage>
        <taxon>Eukaryota</taxon>
        <taxon>Metazoa</taxon>
        <taxon>Ecdysozoa</taxon>
        <taxon>Arthropoda</taxon>
        <taxon>Crustacea</taxon>
        <taxon>Branchiopoda</taxon>
        <taxon>Diplostraca</taxon>
        <taxon>Cladocera</taxon>
        <taxon>Anomopoda</taxon>
        <taxon>Daphniidae</taxon>
        <taxon>Daphnia</taxon>
    </lineage>
</organism>
<feature type="domain" description="DUF4806" evidence="1">
    <location>
        <begin position="45"/>
        <end position="131"/>
    </location>
</feature>
<reference evidence="2 3" key="1">
    <citation type="journal article" date="2023" name="Nucleic Acids Res.">
        <title>The hologenome of Daphnia magna reveals possible DNA methylation and microbiome-mediated evolution of the host genome.</title>
        <authorList>
            <person name="Chaturvedi A."/>
            <person name="Li X."/>
            <person name="Dhandapani V."/>
            <person name="Marshall H."/>
            <person name="Kissane S."/>
            <person name="Cuenca-Cambronero M."/>
            <person name="Asole G."/>
            <person name="Calvet F."/>
            <person name="Ruiz-Romero M."/>
            <person name="Marangio P."/>
            <person name="Guigo R."/>
            <person name="Rago D."/>
            <person name="Mirbahai L."/>
            <person name="Eastwood N."/>
            <person name="Colbourne J.K."/>
            <person name="Zhou J."/>
            <person name="Mallon E."/>
            <person name="Orsini L."/>
        </authorList>
    </citation>
    <scope>NUCLEOTIDE SEQUENCE [LARGE SCALE GENOMIC DNA]</scope>
    <source>
        <strain evidence="2">LRV0_1</strain>
    </source>
</reference>
<keyword evidence="3" id="KW-1185">Reference proteome</keyword>
<proteinExistence type="predicted"/>